<gene>
    <name evidence="6" type="ORF">C8N29_101221</name>
</gene>
<reference evidence="6 7" key="1">
    <citation type="submission" date="2018-04" db="EMBL/GenBank/DDBJ databases">
        <title>Genomic Encyclopedia of Archaeal and Bacterial Type Strains, Phase II (KMG-II): from individual species to whole genera.</title>
        <authorList>
            <person name="Goeker M."/>
        </authorList>
    </citation>
    <scope>NUCLEOTIDE SEQUENCE [LARGE SCALE GENOMIC DNA]</scope>
    <source>
        <strain evidence="6 7">DSM 5822</strain>
    </source>
</reference>
<dbReference type="RefSeq" id="WP_107864173.1">
    <property type="nucleotide sequence ID" value="NZ_QAON01000001.1"/>
</dbReference>
<dbReference type="OrthoDB" id="9804072at2"/>
<keyword evidence="1 2" id="KW-0663">Pyridoxal phosphate</keyword>
<evidence type="ECO:0000313" key="6">
    <source>
        <dbReference type="EMBL" id="PTQ91149.1"/>
    </source>
</evidence>
<sequence length="229" mass="25100">MQDISQHLQQVLRRMALACDRAGRPAHTVKLLAVSKTQSVDAIMTAYQAGQRDFGENYVQEALTKIPALAHLGITWHLIGHLQSNKASEVARYFAWVHSVDRLKIAQRLSAYRPDTLPPLNICLQVNIDAQESKSGCTIAELPALIHAILALPRVSLRGLMIIPQAGNEQAFTDLVNLRQHLLMTIPTLDADTFDTLSMGMSADMDAAIAAGSTMVRVGTAIFGHRLTR</sequence>
<comment type="function">
    <text evidence="2">Pyridoxal 5'-phosphate (PLP)-binding protein, which is involved in PLP homeostasis.</text>
</comment>
<accession>A0A2T5J3F0</accession>
<evidence type="ECO:0000313" key="7">
    <source>
        <dbReference type="Proteomes" id="UP000244223"/>
    </source>
</evidence>
<organism evidence="6 7">
    <name type="scientific">Agitococcus lubricus</name>
    <dbReference type="NCBI Taxonomy" id="1077255"/>
    <lineage>
        <taxon>Bacteria</taxon>
        <taxon>Pseudomonadati</taxon>
        <taxon>Pseudomonadota</taxon>
        <taxon>Gammaproteobacteria</taxon>
        <taxon>Moraxellales</taxon>
        <taxon>Moraxellaceae</taxon>
        <taxon>Agitococcus</taxon>
    </lineage>
</organism>
<keyword evidence="7" id="KW-1185">Reference proteome</keyword>
<name>A0A2T5J3F0_9GAMM</name>
<dbReference type="InterPro" id="IPR011078">
    <property type="entry name" value="PyrdxlP_homeostasis"/>
</dbReference>
<dbReference type="NCBIfam" id="TIGR00044">
    <property type="entry name" value="YggS family pyridoxal phosphate-dependent enzyme"/>
    <property type="match status" value="1"/>
</dbReference>
<dbReference type="InterPro" id="IPR001608">
    <property type="entry name" value="Ala_racemase_N"/>
</dbReference>
<evidence type="ECO:0000256" key="3">
    <source>
        <dbReference type="PIRSR" id="PIRSR004848-1"/>
    </source>
</evidence>
<dbReference type="GO" id="GO:0030170">
    <property type="term" value="F:pyridoxal phosphate binding"/>
    <property type="evidence" value="ECO:0007669"/>
    <property type="project" value="UniProtKB-UniRule"/>
</dbReference>
<protein>
    <recommendedName>
        <fullName evidence="2">Pyridoxal phosphate homeostasis protein</fullName>
        <shortName evidence="2">PLP homeostasis protein</shortName>
    </recommendedName>
</protein>
<dbReference type="SUPFAM" id="SSF51419">
    <property type="entry name" value="PLP-binding barrel"/>
    <property type="match status" value="1"/>
</dbReference>
<dbReference type="HAMAP" id="MF_02087">
    <property type="entry name" value="PLP_homeostasis"/>
    <property type="match status" value="1"/>
</dbReference>
<dbReference type="FunFam" id="3.20.20.10:FF:000018">
    <property type="entry name" value="Pyridoxal phosphate homeostasis protein"/>
    <property type="match status" value="1"/>
</dbReference>
<dbReference type="PANTHER" id="PTHR10146:SF14">
    <property type="entry name" value="PYRIDOXAL PHOSPHATE HOMEOSTASIS PROTEIN"/>
    <property type="match status" value="1"/>
</dbReference>
<dbReference type="AlphaFoldDB" id="A0A2T5J3F0"/>
<proteinExistence type="inferred from homology"/>
<feature type="modified residue" description="N6-(pyridoxal phosphate)lysine" evidence="2 3">
    <location>
        <position position="36"/>
    </location>
</feature>
<dbReference type="PIRSF" id="PIRSF004848">
    <property type="entry name" value="YBL036c_PLPDEIII"/>
    <property type="match status" value="1"/>
</dbReference>
<evidence type="ECO:0000256" key="1">
    <source>
        <dbReference type="ARBA" id="ARBA00022898"/>
    </source>
</evidence>
<dbReference type="InterPro" id="IPR029066">
    <property type="entry name" value="PLP-binding_barrel"/>
</dbReference>
<feature type="domain" description="Alanine racemase N-terminal" evidence="5">
    <location>
        <begin position="14"/>
        <end position="225"/>
    </location>
</feature>
<evidence type="ECO:0000256" key="2">
    <source>
        <dbReference type="HAMAP-Rule" id="MF_02087"/>
    </source>
</evidence>
<dbReference type="Gene3D" id="3.20.20.10">
    <property type="entry name" value="Alanine racemase"/>
    <property type="match status" value="1"/>
</dbReference>
<dbReference type="PANTHER" id="PTHR10146">
    <property type="entry name" value="PROLINE SYNTHETASE CO-TRANSCRIBED BACTERIAL HOMOLOG PROTEIN"/>
    <property type="match status" value="1"/>
</dbReference>
<dbReference type="CDD" id="cd06824">
    <property type="entry name" value="PLPDE_III_Yggs_like"/>
    <property type="match status" value="1"/>
</dbReference>
<dbReference type="EMBL" id="QAON01000001">
    <property type="protein sequence ID" value="PTQ91149.1"/>
    <property type="molecule type" value="Genomic_DNA"/>
</dbReference>
<evidence type="ECO:0000259" key="5">
    <source>
        <dbReference type="Pfam" id="PF01168"/>
    </source>
</evidence>
<dbReference type="Proteomes" id="UP000244223">
    <property type="component" value="Unassembled WGS sequence"/>
</dbReference>
<evidence type="ECO:0000256" key="4">
    <source>
        <dbReference type="RuleBase" id="RU004514"/>
    </source>
</evidence>
<comment type="caution">
    <text evidence="6">The sequence shown here is derived from an EMBL/GenBank/DDBJ whole genome shotgun (WGS) entry which is preliminary data.</text>
</comment>
<comment type="cofactor">
    <cofactor evidence="3">
        <name>pyridoxal 5'-phosphate</name>
        <dbReference type="ChEBI" id="CHEBI:597326"/>
    </cofactor>
</comment>
<comment type="similarity">
    <text evidence="2 4">Belongs to the pyridoxal phosphate-binding protein YggS/PROSC family.</text>
</comment>
<dbReference type="Pfam" id="PF01168">
    <property type="entry name" value="Ala_racemase_N"/>
    <property type="match status" value="1"/>
</dbReference>